<evidence type="ECO:0000313" key="2">
    <source>
        <dbReference type="EMBL" id="GIE13530.1"/>
    </source>
</evidence>
<evidence type="ECO:0000313" key="3">
    <source>
        <dbReference type="Proteomes" id="UP000598174"/>
    </source>
</evidence>
<accession>A0A919MIC2</accession>
<keyword evidence="3" id="KW-1185">Reference proteome</keyword>
<proteinExistence type="predicted"/>
<comment type="caution">
    <text evidence="2">The sequence shown here is derived from an EMBL/GenBank/DDBJ whole genome shotgun (WGS) entry which is preliminary data.</text>
</comment>
<dbReference type="Proteomes" id="UP000598174">
    <property type="component" value="Unassembled WGS sequence"/>
</dbReference>
<name>A0A919MIC2_9ACTN</name>
<feature type="region of interest" description="Disordered" evidence="1">
    <location>
        <begin position="1"/>
        <end position="32"/>
    </location>
</feature>
<reference evidence="2" key="1">
    <citation type="submission" date="2021-01" db="EMBL/GenBank/DDBJ databases">
        <title>Whole genome shotgun sequence of Actinoplanes ferrugineus NBRC 15555.</title>
        <authorList>
            <person name="Komaki H."/>
            <person name="Tamura T."/>
        </authorList>
    </citation>
    <scope>NUCLEOTIDE SEQUENCE</scope>
    <source>
        <strain evidence="2">NBRC 15555</strain>
    </source>
</reference>
<sequence length="502" mass="54904">MDDGSSPNTKLIDARGRTKSPTGSGRPMSRQELAEAVNAWQWSRYERDDRLDETDIGKLERGEIRWPGRTRREGFRAVLGATTDAELGFFRARRNRSLDTAVSVAQVPLPPPLMTSTALTLRGPGSPPAMENVLRSAGGQFFDGESIDTRTYPAVDDGRILAAVPADFAASRFLTRARRGLVVGAIADDGGATGYGLDTRQARRRLAKAGPGSRLLIPPAYVLDDVTVGILWAVVNLDEPLLNDDSLLHDLQQDLLPYESMPSSSLGRDLASELTAVSQMWIGSYFCAHHILRHLDGLAGIPEFWTREQRGEEASTWLLFRHKYDYLRSIAERFAGGPMTRAFCIPPDAVAASPPGERILLLLSAALMESFGIQVNVCTETEYSAVEGFVLDRGHEAIVANWVGADGIWQVGVTTDRPSVRDYGEIAAYTGAHSAITGPSTGRRLRMLADYLELDWAWLVERCRQLGEHGCSGFAAPRSRLLSVAGVDRACQYVGEVGMISR</sequence>
<protein>
    <submittedName>
        <fullName evidence="2">Uncharacterized protein</fullName>
    </submittedName>
</protein>
<organism evidence="2 3">
    <name type="scientific">Paractinoplanes ferrugineus</name>
    <dbReference type="NCBI Taxonomy" id="113564"/>
    <lineage>
        <taxon>Bacteria</taxon>
        <taxon>Bacillati</taxon>
        <taxon>Actinomycetota</taxon>
        <taxon>Actinomycetes</taxon>
        <taxon>Micromonosporales</taxon>
        <taxon>Micromonosporaceae</taxon>
        <taxon>Paractinoplanes</taxon>
    </lineage>
</organism>
<dbReference type="AlphaFoldDB" id="A0A919MIC2"/>
<evidence type="ECO:0000256" key="1">
    <source>
        <dbReference type="SAM" id="MobiDB-lite"/>
    </source>
</evidence>
<gene>
    <name evidence="2" type="ORF">Afe05nite_53700</name>
</gene>
<dbReference type="EMBL" id="BOMM01000049">
    <property type="protein sequence ID" value="GIE13530.1"/>
    <property type="molecule type" value="Genomic_DNA"/>
</dbReference>